<dbReference type="SMART" id="SM01321">
    <property type="entry name" value="Y1_Tnp"/>
    <property type="match status" value="1"/>
</dbReference>
<organism evidence="2 3">
    <name type="scientific">Marinoscillum furvescens DSM 4134</name>
    <dbReference type="NCBI Taxonomy" id="1122208"/>
    <lineage>
        <taxon>Bacteria</taxon>
        <taxon>Pseudomonadati</taxon>
        <taxon>Bacteroidota</taxon>
        <taxon>Cytophagia</taxon>
        <taxon>Cytophagales</taxon>
        <taxon>Reichenbachiellaceae</taxon>
        <taxon>Marinoscillum</taxon>
    </lineage>
</organism>
<dbReference type="PANTHER" id="PTHR34322:SF2">
    <property type="entry name" value="TRANSPOSASE IS200-LIKE DOMAIN-CONTAINING PROTEIN"/>
    <property type="match status" value="1"/>
</dbReference>
<feature type="domain" description="Transposase IS200-like" evidence="1">
    <location>
        <begin position="2"/>
        <end position="134"/>
    </location>
</feature>
<dbReference type="RefSeq" id="WP_115868713.1">
    <property type="nucleotide sequence ID" value="NZ_QREG01000013.1"/>
</dbReference>
<evidence type="ECO:0000313" key="3">
    <source>
        <dbReference type="Proteomes" id="UP000256779"/>
    </source>
</evidence>
<protein>
    <recommendedName>
        <fullName evidence="1">Transposase IS200-like domain-containing protein</fullName>
    </recommendedName>
</protein>
<dbReference type="PANTHER" id="PTHR34322">
    <property type="entry name" value="TRANSPOSASE, Y1_TNP DOMAIN-CONTAINING"/>
    <property type="match status" value="1"/>
</dbReference>
<dbReference type="EMBL" id="QREG01000013">
    <property type="protein sequence ID" value="RED96965.1"/>
    <property type="molecule type" value="Genomic_DNA"/>
</dbReference>
<reference evidence="2 3" key="1">
    <citation type="submission" date="2018-07" db="EMBL/GenBank/DDBJ databases">
        <title>Genomic Encyclopedia of Type Strains, Phase IV (KMG-IV): sequencing the most valuable type-strain genomes for metagenomic binning, comparative biology and taxonomic classification.</title>
        <authorList>
            <person name="Goeker M."/>
        </authorList>
    </citation>
    <scope>NUCLEOTIDE SEQUENCE [LARGE SCALE GENOMIC DNA]</scope>
    <source>
        <strain evidence="2 3">DSM 4134</strain>
    </source>
</reference>
<dbReference type="AlphaFoldDB" id="A0A3D9L1K0"/>
<accession>A0A3D9L1K0</accession>
<evidence type="ECO:0000313" key="2">
    <source>
        <dbReference type="EMBL" id="RED96965.1"/>
    </source>
</evidence>
<comment type="caution">
    <text evidence="2">The sequence shown here is derived from an EMBL/GenBank/DDBJ whole genome shotgun (WGS) entry which is preliminary data.</text>
</comment>
<dbReference type="InterPro" id="IPR002686">
    <property type="entry name" value="Transposase_17"/>
</dbReference>
<dbReference type="InterPro" id="IPR036515">
    <property type="entry name" value="Transposase_17_sf"/>
</dbReference>
<dbReference type="GO" id="GO:0003677">
    <property type="term" value="F:DNA binding"/>
    <property type="evidence" value="ECO:0007669"/>
    <property type="project" value="InterPro"/>
</dbReference>
<keyword evidence="3" id="KW-1185">Reference proteome</keyword>
<name>A0A3D9L1K0_MARFU</name>
<dbReference type="Gene3D" id="3.30.70.1290">
    <property type="entry name" value="Transposase IS200-like"/>
    <property type="match status" value="1"/>
</dbReference>
<evidence type="ECO:0000259" key="1">
    <source>
        <dbReference type="SMART" id="SM01321"/>
    </source>
</evidence>
<dbReference type="Proteomes" id="UP000256779">
    <property type="component" value="Unassembled WGS sequence"/>
</dbReference>
<dbReference type="GO" id="GO:0006313">
    <property type="term" value="P:DNA transposition"/>
    <property type="evidence" value="ECO:0007669"/>
    <property type="project" value="InterPro"/>
</dbReference>
<dbReference type="SUPFAM" id="SSF143422">
    <property type="entry name" value="Transposase IS200-like"/>
    <property type="match status" value="1"/>
</dbReference>
<gene>
    <name evidence="2" type="ORF">C7460_11313</name>
</gene>
<sequence>MRPNTYYHVYNHANGEDNLFRCDENYHYFLNLWAKYIELVAGTYAYCLLPNHFHFLIKTHDLATIESLQNEFGSREVSVSQLIKQPFSNCFNSYAKAFNKMYNRRGSLFLSNFKHKEIINPNHLSVIVTYIHRNPVHHGFRNRLGDWPHSSYDAMFGTKTTRLKRHEVRSWYSTPKAYEEAHKQEVKLPDTSLFIDY</sequence>
<proteinExistence type="predicted"/>
<dbReference type="OrthoDB" id="9788881at2"/>
<dbReference type="GO" id="GO:0004803">
    <property type="term" value="F:transposase activity"/>
    <property type="evidence" value="ECO:0007669"/>
    <property type="project" value="InterPro"/>
</dbReference>